<dbReference type="PANTHER" id="PTHR32382">
    <property type="entry name" value="FASCICLIN-LIKE ARABINOGALACTAN PROTEIN"/>
    <property type="match status" value="1"/>
</dbReference>
<dbReference type="InterPro" id="IPR036378">
    <property type="entry name" value="FAS1_dom_sf"/>
</dbReference>
<protein>
    <recommendedName>
        <fullName evidence="12">FAS1 domain-containing protein</fullName>
    </recommendedName>
</protein>
<dbReference type="InterPro" id="IPR000782">
    <property type="entry name" value="FAS1_domain"/>
</dbReference>
<evidence type="ECO:0000256" key="4">
    <source>
        <dbReference type="ARBA" id="ARBA00022622"/>
    </source>
</evidence>
<feature type="non-terminal residue" evidence="13">
    <location>
        <position position="1"/>
    </location>
</feature>
<evidence type="ECO:0000313" key="14">
    <source>
        <dbReference type="Proteomes" id="UP000619265"/>
    </source>
</evidence>
<keyword evidence="4" id="KW-0336">GPI-anchor</keyword>
<keyword evidence="7" id="KW-0472">Membrane</keyword>
<dbReference type="GO" id="GO:0005886">
    <property type="term" value="C:plasma membrane"/>
    <property type="evidence" value="ECO:0007669"/>
    <property type="project" value="UniProtKB-SubCell"/>
</dbReference>
<keyword evidence="3" id="KW-1003">Cell membrane</keyword>
<evidence type="ECO:0000256" key="8">
    <source>
        <dbReference type="ARBA" id="ARBA00023180"/>
    </source>
</evidence>
<dbReference type="Proteomes" id="UP000619265">
    <property type="component" value="Unassembled WGS sequence"/>
</dbReference>
<dbReference type="EMBL" id="LIHL02000011">
    <property type="protein sequence ID" value="KAF5456609.1"/>
    <property type="molecule type" value="Genomic_DNA"/>
</dbReference>
<comment type="subcellular location">
    <subcellularLocation>
        <location evidence="1">Cell membrane</location>
        <topology evidence="1">Lipid-anchor</topology>
        <topology evidence="1">GPI-anchor</topology>
    </subcellularLocation>
</comment>
<evidence type="ECO:0000256" key="5">
    <source>
        <dbReference type="ARBA" id="ARBA00022729"/>
    </source>
</evidence>
<dbReference type="GO" id="GO:0098552">
    <property type="term" value="C:side of membrane"/>
    <property type="evidence" value="ECO:0007669"/>
    <property type="project" value="UniProtKB-KW"/>
</dbReference>
<evidence type="ECO:0000256" key="3">
    <source>
        <dbReference type="ARBA" id="ARBA00022475"/>
    </source>
</evidence>
<keyword evidence="8" id="KW-0325">Glycoprotein</keyword>
<comment type="similarity">
    <text evidence="2">Belongs to the fasciclin-like AGP family.</text>
</comment>
<evidence type="ECO:0000256" key="7">
    <source>
        <dbReference type="ARBA" id="ARBA00023136"/>
    </source>
</evidence>
<comment type="caution">
    <text evidence="13">The sequence shown here is derived from an EMBL/GenBank/DDBJ whole genome shotgun (WGS) entry which is preliminary data.</text>
</comment>
<gene>
    <name evidence="13" type="ORF">F2P56_026076</name>
</gene>
<dbReference type="PANTHER" id="PTHR32382:SF6">
    <property type="entry name" value="FASCICLIN-LIKE ARABINOGALACTAN PROTEIN 14"/>
    <property type="match status" value="1"/>
</dbReference>
<name>A0A833X1V6_JUGRE</name>
<proteinExistence type="inferred from homology"/>
<keyword evidence="9" id="KW-0449">Lipoprotein</keyword>
<sequence length="325" mass="34200">LYIKIHQIPLKHRKVLVSYLIHNYYRYTYISNMNSKASSLLSFAFVILFFSSASAFNITRILSHFPEFSSFNDYLTQTQLFQQINSRNTITVLVVNNNAIASLSGKPLDVIKKILSVHVVLDYYDVEKLTTLPKKTTVLTTLLQSSGLAVGQQGFLDVSLVNEGEIAFGSAVKGSSLNIKLVKPVLARPYNISVLEVTSTIVPPGIDQAAASPKSPPTAPATAPAHAPAKEPIAKAPAPTDEVAGDSPTESPSSAPEADAPNADAPNADAPNADDAAPVSSPVPSAADAAPTPTPSESGSSRTNVASGFLSVGVVMGLVALLVSF</sequence>
<evidence type="ECO:0000313" key="13">
    <source>
        <dbReference type="EMBL" id="KAF5456609.1"/>
    </source>
</evidence>
<dbReference type="PROSITE" id="PS50213">
    <property type="entry name" value="FAS1"/>
    <property type="match status" value="1"/>
</dbReference>
<accession>A0A833X1V6</accession>
<dbReference type="Pfam" id="PF02469">
    <property type="entry name" value="Fasciclin"/>
    <property type="match status" value="1"/>
</dbReference>
<feature type="domain" description="FAS1" evidence="12">
    <location>
        <begin position="55"/>
        <end position="186"/>
    </location>
</feature>
<feature type="compositionally biased region" description="Low complexity" evidence="11">
    <location>
        <begin position="246"/>
        <end position="291"/>
    </location>
</feature>
<evidence type="ECO:0000256" key="9">
    <source>
        <dbReference type="ARBA" id="ARBA00023288"/>
    </source>
</evidence>
<evidence type="ECO:0000259" key="12">
    <source>
        <dbReference type="PROSITE" id="PS50213"/>
    </source>
</evidence>
<evidence type="ECO:0000256" key="1">
    <source>
        <dbReference type="ARBA" id="ARBA00004609"/>
    </source>
</evidence>
<dbReference type="Gramene" id="Jr11_28170_p1">
    <property type="protein sequence ID" value="cds.Jr11_28170_p1"/>
    <property type="gene ID" value="Jr11_28170"/>
</dbReference>
<dbReference type="InterPro" id="IPR033254">
    <property type="entry name" value="Plant_FLA"/>
</dbReference>
<reference evidence="13" key="1">
    <citation type="submission" date="2015-10" db="EMBL/GenBank/DDBJ databases">
        <authorList>
            <person name="Martinez-Garcia P.J."/>
            <person name="Crepeau M.W."/>
            <person name="Puiu D."/>
            <person name="Gonzalez-Ibeas D."/>
            <person name="Whalen J."/>
            <person name="Stevens K."/>
            <person name="Paul R."/>
            <person name="Butterfield T."/>
            <person name="Britton M."/>
            <person name="Reagan R."/>
            <person name="Chakraborty S."/>
            <person name="Walawage S.L."/>
            <person name="Vasquez-Gross H.A."/>
            <person name="Cardeno C."/>
            <person name="Famula R."/>
            <person name="Pratt K."/>
            <person name="Kuruganti S."/>
            <person name="Aradhya M.K."/>
            <person name="Leslie C.A."/>
            <person name="Dandekar A.M."/>
            <person name="Salzberg S.L."/>
            <person name="Wegrzyn J.L."/>
            <person name="Langley C.H."/>
            <person name="Neale D.B."/>
        </authorList>
    </citation>
    <scope>NUCLEOTIDE SEQUENCE</scope>
    <source>
        <tissue evidence="13">Leaves</tissue>
    </source>
</reference>
<organism evidence="13 14">
    <name type="scientific">Juglans regia</name>
    <name type="common">English walnut</name>
    <dbReference type="NCBI Taxonomy" id="51240"/>
    <lineage>
        <taxon>Eukaryota</taxon>
        <taxon>Viridiplantae</taxon>
        <taxon>Streptophyta</taxon>
        <taxon>Embryophyta</taxon>
        <taxon>Tracheophyta</taxon>
        <taxon>Spermatophyta</taxon>
        <taxon>Magnoliopsida</taxon>
        <taxon>eudicotyledons</taxon>
        <taxon>Gunneridae</taxon>
        <taxon>Pentapetalae</taxon>
        <taxon>rosids</taxon>
        <taxon>fabids</taxon>
        <taxon>Fagales</taxon>
        <taxon>Juglandaceae</taxon>
        <taxon>Juglans</taxon>
    </lineage>
</organism>
<evidence type="ECO:0000256" key="6">
    <source>
        <dbReference type="ARBA" id="ARBA00022974"/>
    </source>
</evidence>
<evidence type="ECO:0000256" key="11">
    <source>
        <dbReference type="SAM" id="MobiDB-lite"/>
    </source>
</evidence>
<dbReference type="Gene3D" id="2.30.180.10">
    <property type="entry name" value="FAS1 domain"/>
    <property type="match status" value="1"/>
</dbReference>
<comment type="function">
    <text evidence="10">May be a cell surface adhesion protein.</text>
</comment>
<dbReference type="FunFam" id="2.30.180.10:FF:000015">
    <property type="entry name" value="Fasciclin-like arabinogalactan protein 3"/>
    <property type="match status" value="1"/>
</dbReference>
<keyword evidence="6" id="KW-0654">Proteoglycan</keyword>
<feature type="region of interest" description="Disordered" evidence="11">
    <location>
        <begin position="208"/>
        <end position="304"/>
    </location>
</feature>
<keyword evidence="5" id="KW-0732">Signal</keyword>
<dbReference type="AlphaFoldDB" id="A0A833X1V6"/>
<dbReference type="SUPFAM" id="SSF82153">
    <property type="entry name" value="FAS1 domain"/>
    <property type="match status" value="1"/>
</dbReference>
<evidence type="ECO:0000256" key="10">
    <source>
        <dbReference type="ARBA" id="ARBA00024686"/>
    </source>
</evidence>
<evidence type="ECO:0000256" key="2">
    <source>
        <dbReference type="ARBA" id="ARBA00007843"/>
    </source>
</evidence>
<reference evidence="13" key="2">
    <citation type="submission" date="2020-03" db="EMBL/GenBank/DDBJ databases">
        <title>Walnut 2.0.</title>
        <authorList>
            <person name="Marrano A."/>
            <person name="Britton M."/>
            <person name="Zimin A.V."/>
            <person name="Zaini P.A."/>
            <person name="Workman R."/>
            <person name="Puiu D."/>
            <person name="Bianco L."/>
            <person name="Allen B.J."/>
            <person name="Troggio M."/>
            <person name="Leslie C.A."/>
            <person name="Timp W."/>
            <person name="Dendekar A."/>
            <person name="Salzberg S.L."/>
            <person name="Neale D.B."/>
        </authorList>
    </citation>
    <scope>NUCLEOTIDE SEQUENCE</scope>
    <source>
        <tissue evidence="13">Leaves</tissue>
    </source>
</reference>